<dbReference type="GO" id="GO:0008168">
    <property type="term" value="F:methyltransferase activity"/>
    <property type="evidence" value="ECO:0007669"/>
    <property type="project" value="UniProtKB-KW"/>
</dbReference>
<dbReference type="Pfam" id="PF13649">
    <property type="entry name" value="Methyltransf_25"/>
    <property type="match status" value="1"/>
</dbReference>
<dbReference type="Gene3D" id="3.40.50.150">
    <property type="entry name" value="Vaccinia Virus protein VP39"/>
    <property type="match status" value="1"/>
</dbReference>
<organism evidence="3 4">
    <name type="scientific">Cellulomonas terrae</name>
    <dbReference type="NCBI Taxonomy" id="311234"/>
    <lineage>
        <taxon>Bacteria</taxon>
        <taxon>Bacillati</taxon>
        <taxon>Actinomycetota</taxon>
        <taxon>Actinomycetes</taxon>
        <taxon>Micrococcales</taxon>
        <taxon>Cellulomonadaceae</taxon>
        <taxon>Cellulomonas</taxon>
    </lineage>
</organism>
<name>A0A511JJR8_9CELL</name>
<evidence type="ECO:0000313" key="3">
    <source>
        <dbReference type="EMBL" id="GEL98258.1"/>
    </source>
</evidence>
<dbReference type="OrthoDB" id="9805171at2"/>
<feature type="region of interest" description="Disordered" evidence="1">
    <location>
        <begin position="205"/>
        <end position="227"/>
    </location>
</feature>
<dbReference type="AlphaFoldDB" id="A0A511JJR8"/>
<evidence type="ECO:0000256" key="1">
    <source>
        <dbReference type="SAM" id="MobiDB-lite"/>
    </source>
</evidence>
<dbReference type="PANTHER" id="PTHR42912">
    <property type="entry name" value="METHYLTRANSFERASE"/>
    <property type="match status" value="1"/>
</dbReference>
<dbReference type="SUPFAM" id="SSF53335">
    <property type="entry name" value="S-adenosyl-L-methionine-dependent methyltransferases"/>
    <property type="match status" value="1"/>
</dbReference>
<dbReference type="CDD" id="cd02440">
    <property type="entry name" value="AdoMet_MTases"/>
    <property type="match status" value="1"/>
</dbReference>
<dbReference type="InterPro" id="IPR041698">
    <property type="entry name" value="Methyltransf_25"/>
</dbReference>
<evidence type="ECO:0000259" key="2">
    <source>
        <dbReference type="Pfam" id="PF13649"/>
    </source>
</evidence>
<dbReference type="GO" id="GO:0032259">
    <property type="term" value="P:methylation"/>
    <property type="evidence" value="ECO:0007669"/>
    <property type="project" value="UniProtKB-KW"/>
</dbReference>
<reference evidence="3 4" key="1">
    <citation type="submission" date="2019-07" db="EMBL/GenBank/DDBJ databases">
        <title>Whole genome shotgun sequence of Cellulomonas terrae NBRC 100819.</title>
        <authorList>
            <person name="Hosoyama A."/>
            <person name="Uohara A."/>
            <person name="Ohji S."/>
            <person name="Ichikawa N."/>
        </authorList>
    </citation>
    <scope>NUCLEOTIDE SEQUENCE [LARGE SCALE GENOMIC DNA]</scope>
    <source>
        <strain evidence="3 4">NBRC 100819</strain>
    </source>
</reference>
<feature type="domain" description="Methyltransferase" evidence="2">
    <location>
        <begin position="46"/>
        <end position="136"/>
    </location>
</feature>
<dbReference type="RefSeq" id="WP_146845784.1">
    <property type="nucleotide sequence ID" value="NZ_BJWH01000007.1"/>
</dbReference>
<evidence type="ECO:0000313" key="4">
    <source>
        <dbReference type="Proteomes" id="UP000321049"/>
    </source>
</evidence>
<keyword evidence="3" id="KW-0489">Methyltransferase</keyword>
<sequence>MSLDATRATYDTVAVDYARIVTGLDAEGPLDRAMLADFADRVDGPVADVGCGTGRLTAYLSDHGIDAVGIDLSPGMIAVARHTYPTLRFEVGSMAALDLPDGAVAGVLAWYSIIHTPPEGLPAVVTELRRVLAPGGHLLLGFQAGADEHRSLTHAYGHDVRCDAWLHDPDTVAALLEAAGFVVDARLVREPSGRERRPQASLLASLPGAATDDPAQAGLTAPRGPLL</sequence>
<dbReference type="PANTHER" id="PTHR42912:SF95">
    <property type="entry name" value="METHYLTRANSFERASE TYPE 11 DOMAIN-CONTAINING PROTEIN"/>
    <property type="match status" value="1"/>
</dbReference>
<dbReference type="InterPro" id="IPR050508">
    <property type="entry name" value="Methyltransf_Superfamily"/>
</dbReference>
<accession>A0A511JJR8</accession>
<protein>
    <submittedName>
        <fullName evidence="3">Methyltransferase</fullName>
    </submittedName>
</protein>
<dbReference type="Proteomes" id="UP000321049">
    <property type="component" value="Unassembled WGS sequence"/>
</dbReference>
<comment type="caution">
    <text evidence="3">The sequence shown here is derived from an EMBL/GenBank/DDBJ whole genome shotgun (WGS) entry which is preliminary data.</text>
</comment>
<dbReference type="InterPro" id="IPR029063">
    <property type="entry name" value="SAM-dependent_MTases_sf"/>
</dbReference>
<keyword evidence="4" id="KW-1185">Reference proteome</keyword>
<proteinExistence type="predicted"/>
<dbReference type="EMBL" id="BJWH01000007">
    <property type="protein sequence ID" value="GEL98258.1"/>
    <property type="molecule type" value="Genomic_DNA"/>
</dbReference>
<keyword evidence="3" id="KW-0808">Transferase</keyword>
<gene>
    <name evidence="3" type="ORF">CTE05_18050</name>
</gene>